<organism evidence="1 2">
    <name type="scientific">Psittacicella hinzii</name>
    <dbReference type="NCBI Taxonomy" id="2028575"/>
    <lineage>
        <taxon>Bacteria</taxon>
        <taxon>Pseudomonadati</taxon>
        <taxon>Pseudomonadota</taxon>
        <taxon>Gammaproteobacteria</taxon>
        <taxon>Pasteurellales</taxon>
        <taxon>Psittacicellaceae</taxon>
        <taxon>Psittacicella</taxon>
    </lineage>
</organism>
<protein>
    <submittedName>
        <fullName evidence="1">Uncharacterized protein</fullName>
    </submittedName>
</protein>
<sequence>MTEVKFFNLPPAYKDLAQQTVQQIFPHFPKKLEIYFPYSKGFASLGFTNLKAFKDFYIQDIPEYREPLSKRDTLRICYSPVSVVSSPISSEAAEYCSYHMDIAIGAENVERVPRENYFRLPSWCVRLFGFCPTIAQIQEKINQLEAKRQANPFLRNEFMGCVQNSNRAYFAKGVLNLINISLMADGVFKHLPVCFAGRFNHNDLRLTQQYAGDQVAYLENFTFCLCPERLNIHSIVGQDLAIAWEAGCIPLYWGDLGLDQEFINRKALIEFSTVERQQHLKALYHALAEPEAILSQPIFNENAAQLIYQRIYAPIYAYLSKILQVDILDYSDLGDPARAAQQFSHDEAKPENWFIFTHNT</sequence>
<comment type="caution">
    <text evidence="1">The sequence shown here is derived from an EMBL/GenBank/DDBJ whole genome shotgun (WGS) entry which is preliminary data.</text>
</comment>
<accession>A0A3A1YUW8</accession>
<evidence type="ECO:0000313" key="2">
    <source>
        <dbReference type="Proteomes" id="UP000265916"/>
    </source>
</evidence>
<dbReference type="EMBL" id="NRJG01000004">
    <property type="protein sequence ID" value="RIY40630.1"/>
    <property type="molecule type" value="Genomic_DNA"/>
</dbReference>
<name>A0A3A1YUW8_9GAMM</name>
<proteinExistence type="predicted"/>
<dbReference type="Proteomes" id="UP000265916">
    <property type="component" value="Unassembled WGS sequence"/>
</dbReference>
<gene>
    <name evidence="1" type="ORF">CKF58_00195</name>
</gene>
<dbReference type="OrthoDB" id="5669520at2"/>
<keyword evidence="2" id="KW-1185">Reference proteome</keyword>
<dbReference type="RefSeq" id="WP_119529978.1">
    <property type="nucleotide sequence ID" value="NZ_JBHSSP010000013.1"/>
</dbReference>
<evidence type="ECO:0000313" key="1">
    <source>
        <dbReference type="EMBL" id="RIY40630.1"/>
    </source>
</evidence>
<dbReference type="AlphaFoldDB" id="A0A3A1YUW8"/>
<reference evidence="1 2" key="1">
    <citation type="submission" date="2017-08" db="EMBL/GenBank/DDBJ databases">
        <title>Reclassification of Bisgaard taxon 37 and 44.</title>
        <authorList>
            <person name="Christensen H."/>
        </authorList>
    </citation>
    <scope>NUCLEOTIDE SEQUENCE [LARGE SCALE GENOMIC DNA]</scope>
    <source>
        <strain evidence="1 2">111</strain>
    </source>
</reference>